<organism evidence="2 3">
    <name type="scientific">Hominimerdicola aceti</name>
    <dbReference type="NCBI Taxonomy" id="2981726"/>
    <lineage>
        <taxon>Bacteria</taxon>
        <taxon>Bacillati</taxon>
        <taxon>Bacillota</taxon>
        <taxon>Clostridia</taxon>
        <taxon>Eubacteriales</taxon>
        <taxon>Oscillospiraceae</taxon>
        <taxon>Hominimerdicola</taxon>
    </lineage>
</organism>
<proteinExistence type="predicted"/>
<name>A0AAE3IJZ6_9FIRM</name>
<dbReference type="RefSeq" id="WP_267301734.1">
    <property type="nucleotide sequence ID" value="NZ_JAOQJZ010000014.1"/>
</dbReference>
<accession>A0AAE3IJZ6</accession>
<comment type="caution">
    <text evidence="2">The sequence shown here is derived from an EMBL/GenBank/DDBJ whole genome shotgun (WGS) entry which is preliminary data.</text>
</comment>
<evidence type="ECO:0000313" key="3">
    <source>
        <dbReference type="Proteomes" id="UP001208131"/>
    </source>
</evidence>
<dbReference type="Proteomes" id="UP001208131">
    <property type="component" value="Unassembled WGS sequence"/>
</dbReference>
<feature type="transmembrane region" description="Helical" evidence="1">
    <location>
        <begin position="63"/>
        <end position="80"/>
    </location>
</feature>
<dbReference type="EMBL" id="JAOQJZ010000014">
    <property type="protein sequence ID" value="MCU6706641.1"/>
    <property type="molecule type" value="Genomic_DNA"/>
</dbReference>
<protein>
    <submittedName>
        <fullName evidence="2">Uncharacterized protein</fullName>
    </submittedName>
</protein>
<evidence type="ECO:0000256" key="1">
    <source>
        <dbReference type="SAM" id="Phobius"/>
    </source>
</evidence>
<keyword evidence="3" id="KW-1185">Reference proteome</keyword>
<gene>
    <name evidence="2" type="ORF">OCV57_12020</name>
</gene>
<sequence>MNERDIKNYFANASLSEQKKDQLKETLKKRFPQQNGDINTDTFTPQTEPTQPAIVARHKGAKVVAAAVAVALVMSGGIYMTRNIHDYEPNAGTAPPANSSVSGDTGTLQLCSADFIKLADTVLESANSTVGNLDIIQNSPAYCDIVYSGNYDENIEGKEHSTRYYVDLLEKTDSGLPSVDFLTDDNSYEPNSLVIDILSEIKTLDEDAFNKAVNCRIEAHIENNNCKITISDSDNSVSLKYGSGESFTENAKIIAQTLKNDLLDIYDESSMKNPDNAIFSYSPADYNYYNDIMNSNNTTEYVKSDYAQNGYITNESLNLLALNIVNDSDIQFNMATDYFTVDMFTNRFTLYSYANDGSWAVYDSAPFSSTSTVEADPSATAQYIFEKAQALVTKYNTSGKKLHFDNVTSLDLAKELAMSYVPDMDKEDNITPELFAYGLWVETLPYDKESSSYDLSGLDFSIYFEKDKDGSAYDVTQVDVTVEGDMVYSYTTDEHDSVETYDQNDSALS</sequence>
<keyword evidence="1" id="KW-0472">Membrane</keyword>
<dbReference type="AlphaFoldDB" id="A0AAE3IJZ6"/>
<evidence type="ECO:0000313" key="2">
    <source>
        <dbReference type="EMBL" id="MCU6706641.1"/>
    </source>
</evidence>
<keyword evidence="1" id="KW-0812">Transmembrane</keyword>
<reference evidence="2 3" key="1">
    <citation type="journal article" date="2021" name="ISME Commun">
        <title>Automated analysis of genomic sequences facilitates high-throughput and comprehensive description of bacteria.</title>
        <authorList>
            <person name="Hitch T.C.A."/>
        </authorList>
    </citation>
    <scope>NUCLEOTIDE SEQUENCE [LARGE SCALE GENOMIC DNA]</scope>
    <source>
        <strain evidence="2 3">Sanger_31</strain>
    </source>
</reference>
<keyword evidence="1" id="KW-1133">Transmembrane helix</keyword>